<comment type="caution">
    <text evidence="2">The sequence shown here is derived from an EMBL/GenBank/DDBJ whole genome shotgun (WGS) entry which is preliminary data.</text>
</comment>
<organism evidence="2 3">
    <name type="scientific">Bursaphelenchus okinawaensis</name>
    <dbReference type="NCBI Taxonomy" id="465554"/>
    <lineage>
        <taxon>Eukaryota</taxon>
        <taxon>Metazoa</taxon>
        <taxon>Ecdysozoa</taxon>
        <taxon>Nematoda</taxon>
        <taxon>Chromadorea</taxon>
        <taxon>Rhabditida</taxon>
        <taxon>Tylenchina</taxon>
        <taxon>Tylenchomorpha</taxon>
        <taxon>Aphelenchoidea</taxon>
        <taxon>Aphelenchoididae</taxon>
        <taxon>Bursaphelenchus</taxon>
    </lineage>
</organism>
<accession>A0A811K0Q2</accession>
<keyword evidence="3" id="KW-1185">Reference proteome</keyword>
<sequence>MLKHLCEATILLQLINSTFYFLLIQCLRRKRLPPVSQRKTPRTYLAKSLESCSERIIPEKEQPVQKNELNETDVEFNLDADLDNIMKAGSKKTSSKVKRVKDPDEVSI</sequence>
<dbReference type="EMBL" id="CAJFDH010000002">
    <property type="protein sequence ID" value="CAD5209060.1"/>
    <property type="molecule type" value="Genomic_DNA"/>
</dbReference>
<feature type="region of interest" description="Disordered" evidence="1">
    <location>
        <begin position="89"/>
        <end position="108"/>
    </location>
</feature>
<dbReference type="AlphaFoldDB" id="A0A811K0Q2"/>
<dbReference type="EMBL" id="CAJFCW020000002">
    <property type="protein sequence ID" value="CAG9088371.1"/>
    <property type="molecule type" value="Genomic_DNA"/>
</dbReference>
<feature type="compositionally biased region" description="Basic residues" evidence="1">
    <location>
        <begin position="89"/>
        <end position="99"/>
    </location>
</feature>
<proteinExistence type="predicted"/>
<dbReference type="Proteomes" id="UP000614601">
    <property type="component" value="Unassembled WGS sequence"/>
</dbReference>
<evidence type="ECO:0000313" key="2">
    <source>
        <dbReference type="EMBL" id="CAD5209060.1"/>
    </source>
</evidence>
<name>A0A811K0Q2_9BILA</name>
<protein>
    <submittedName>
        <fullName evidence="2">Uncharacterized protein</fullName>
    </submittedName>
</protein>
<reference evidence="2" key="1">
    <citation type="submission" date="2020-09" db="EMBL/GenBank/DDBJ databases">
        <authorList>
            <person name="Kikuchi T."/>
        </authorList>
    </citation>
    <scope>NUCLEOTIDE SEQUENCE</scope>
    <source>
        <strain evidence="2">SH1</strain>
    </source>
</reference>
<dbReference type="Proteomes" id="UP000783686">
    <property type="component" value="Unassembled WGS sequence"/>
</dbReference>
<evidence type="ECO:0000256" key="1">
    <source>
        <dbReference type="SAM" id="MobiDB-lite"/>
    </source>
</evidence>
<evidence type="ECO:0000313" key="3">
    <source>
        <dbReference type="Proteomes" id="UP000614601"/>
    </source>
</evidence>
<gene>
    <name evidence="2" type="ORF">BOKJ2_LOCUS2491</name>
</gene>